<reference evidence="1" key="1">
    <citation type="submission" date="2021-01" db="EMBL/GenBank/DDBJ databases">
        <authorList>
            <consortium name="Genoscope - CEA"/>
            <person name="William W."/>
        </authorList>
    </citation>
    <scope>NUCLEOTIDE SEQUENCE</scope>
</reference>
<dbReference type="Proteomes" id="UP001295469">
    <property type="component" value="Chromosome C02"/>
</dbReference>
<protein>
    <submittedName>
        <fullName evidence="1">(rape) hypothetical protein</fullName>
    </submittedName>
</protein>
<dbReference type="EMBL" id="HG994366">
    <property type="protein sequence ID" value="CAF1878740.1"/>
    <property type="molecule type" value="Genomic_DNA"/>
</dbReference>
<proteinExistence type="predicted"/>
<accession>A0A816JT80</accession>
<name>A0A816JT80_BRANA</name>
<gene>
    <name evidence="1" type="ORF">DARMORV10_C02P01490.1</name>
</gene>
<organism evidence="1">
    <name type="scientific">Brassica napus</name>
    <name type="common">Rape</name>
    <dbReference type="NCBI Taxonomy" id="3708"/>
    <lineage>
        <taxon>Eukaryota</taxon>
        <taxon>Viridiplantae</taxon>
        <taxon>Streptophyta</taxon>
        <taxon>Embryophyta</taxon>
        <taxon>Tracheophyta</taxon>
        <taxon>Spermatophyta</taxon>
        <taxon>Magnoliopsida</taxon>
        <taxon>eudicotyledons</taxon>
        <taxon>Gunneridae</taxon>
        <taxon>Pentapetalae</taxon>
        <taxon>rosids</taxon>
        <taxon>malvids</taxon>
        <taxon>Brassicales</taxon>
        <taxon>Brassicaceae</taxon>
        <taxon>Brassiceae</taxon>
        <taxon>Brassica</taxon>
    </lineage>
</organism>
<dbReference type="AlphaFoldDB" id="A0A816JT80"/>
<evidence type="ECO:0000313" key="1">
    <source>
        <dbReference type="EMBL" id="CAF1878740.1"/>
    </source>
</evidence>
<sequence length="73" mass="8238">MLVLLAELFQNIKGGGDLGLEKARKKFIKHPKPQDSSTGGEIVKFEADDWERLLMSGEESESKRNLMAQNTEF</sequence>